<organism evidence="12 13">
    <name type="scientific">[Candida] railenensis</name>
    <dbReference type="NCBI Taxonomy" id="45579"/>
    <lineage>
        <taxon>Eukaryota</taxon>
        <taxon>Fungi</taxon>
        <taxon>Dikarya</taxon>
        <taxon>Ascomycota</taxon>
        <taxon>Saccharomycotina</taxon>
        <taxon>Pichiomycetes</taxon>
        <taxon>Debaryomycetaceae</taxon>
        <taxon>Kurtzmaniella</taxon>
    </lineage>
</organism>
<dbReference type="InterPro" id="IPR008926">
    <property type="entry name" value="RNR_R1-su_N"/>
</dbReference>
<dbReference type="PANTHER" id="PTHR11573">
    <property type="entry name" value="RIBONUCLEOSIDE-DIPHOSPHATE REDUCTASE LARGE CHAIN"/>
    <property type="match status" value="1"/>
</dbReference>
<evidence type="ECO:0000256" key="6">
    <source>
        <dbReference type="ARBA" id="ARBA00023002"/>
    </source>
</evidence>
<dbReference type="PROSITE" id="PS00089">
    <property type="entry name" value="RIBORED_LARGE"/>
    <property type="match status" value="1"/>
</dbReference>
<dbReference type="GO" id="GO:0005971">
    <property type="term" value="C:ribonucleoside-diphosphate reductase complex"/>
    <property type="evidence" value="ECO:0007669"/>
    <property type="project" value="TreeGrafter"/>
</dbReference>
<dbReference type="AlphaFoldDB" id="A0A9P0VZC9"/>
<dbReference type="InterPro" id="IPR005144">
    <property type="entry name" value="ATP-cone_dom"/>
</dbReference>
<dbReference type="InterPro" id="IPR039718">
    <property type="entry name" value="Rrm1"/>
</dbReference>
<dbReference type="NCBIfam" id="TIGR02506">
    <property type="entry name" value="NrdE_NrdA"/>
    <property type="match status" value="1"/>
</dbReference>
<dbReference type="SUPFAM" id="SSF48168">
    <property type="entry name" value="R1 subunit of ribonucleotide reductase, N-terminal domain"/>
    <property type="match status" value="1"/>
</dbReference>
<dbReference type="Pfam" id="PF02867">
    <property type="entry name" value="Ribonuc_red_lgC"/>
    <property type="match status" value="1"/>
</dbReference>
<evidence type="ECO:0000313" key="12">
    <source>
        <dbReference type="EMBL" id="CAH2353878.1"/>
    </source>
</evidence>
<dbReference type="PROSITE" id="PS51161">
    <property type="entry name" value="ATP_CONE"/>
    <property type="match status" value="1"/>
</dbReference>
<keyword evidence="13" id="KW-1185">Reference proteome</keyword>
<dbReference type="SUPFAM" id="SSF51998">
    <property type="entry name" value="PFL-like glycyl radical enzymes"/>
    <property type="match status" value="1"/>
</dbReference>
<keyword evidence="3" id="KW-0021">Allosteric enzyme</keyword>
<dbReference type="PANTHER" id="PTHR11573:SF28">
    <property type="entry name" value="RIBONUCLEOSIDE-DIPHOSPHATE REDUCTASE"/>
    <property type="match status" value="1"/>
</dbReference>
<evidence type="ECO:0000256" key="1">
    <source>
        <dbReference type="ARBA" id="ARBA00010406"/>
    </source>
</evidence>
<evidence type="ECO:0000256" key="8">
    <source>
        <dbReference type="ARBA" id="ARBA00024942"/>
    </source>
</evidence>
<dbReference type="Pfam" id="PF00317">
    <property type="entry name" value="Ribonuc_red_lgN"/>
    <property type="match status" value="1"/>
</dbReference>
<evidence type="ECO:0000256" key="2">
    <source>
        <dbReference type="ARBA" id="ARBA00012274"/>
    </source>
</evidence>
<evidence type="ECO:0000256" key="4">
    <source>
        <dbReference type="ARBA" id="ARBA00022741"/>
    </source>
</evidence>
<name>A0A9P0VZC9_9ASCO</name>
<evidence type="ECO:0000256" key="7">
    <source>
        <dbReference type="ARBA" id="ARBA00023116"/>
    </source>
</evidence>
<dbReference type="GO" id="GO:0005524">
    <property type="term" value="F:ATP binding"/>
    <property type="evidence" value="ECO:0007669"/>
    <property type="project" value="UniProtKB-UniRule"/>
</dbReference>
<comment type="caution">
    <text evidence="12">The sequence shown here is derived from an EMBL/GenBank/DDBJ whole genome shotgun (WGS) entry which is preliminary data.</text>
</comment>
<dbReference type="PRINTS" id="PR01183">
    <property type="entry name" value="RIBORDTASEM1"/>
</dbReference>
<keyword evidence="4 9" id="KW-0547">Nucleotide-binding</keyword>
<comment type="catalytic activity">
    <reaction evidence="10">
        <text>a 2'-deoxyribonucleoside 5'-diphosphate + [thioredoxin]-disulfide + H2O = a ribonucleoside 5'-diphosphate + [thioredoxin]-dithiol</text>
        <dbReference type="Rhea" id="RHEA:23252"/>
        <dbReference type="Rhea" id="RHEA-COMP:10698"/>
        <dbReference type="Rhea" id="RHEA-COMP:10700"/>
        <dbReference type="ChEBI" id="CHEBI:15377"/>
        <dbReference type="ChEBI" id="CHEBI:29950"/>
        <dbReference type="ChEBI" id="CHEBI:50058"/>
        <dbReference type="ChEBI" id="CHEBI:57930"/>
        <dbReference type="ChEBI" id="CHEBI:73316"/>
        <dbReference type="EC" id="1.17.4.1"/>
    </reaction>
</comment>
<reference evidence="12" key="1">
    <citation type="submission" date="2022-03" db="EMBL/GenBank/DDBJ databases">
        <authorList>
            <person name="Legras J.-L."/>
            <person name="Devillers H."/>
            <person name="Grondin C."/>
        </authorList>
    </citation>
    <scope>NUCLEOTIDE SEQUENCE</scope>
    <source>
        <strain evidence="12">CLIB 1423</strain>
    </source>
</reference>
<dbReference type="InterPro" id="IPR013346">
    <property type="entry name" value="NrdE_NrdA_C"/>
</dbReference>
<comment type="function">
    <text evidence="8 10">Provides the precursors necessary for DNA synthesis. Catalyzes the biosynthesis of deoxyribonucleotides from the corresponding ribonucleotides.</text>
</comment>
<evidence type="ECO:0000256" key="3">
    <source>
        <dbReference type="ARBA" id="ARBA00022533"/>
    </source>
</evidence>
<evidence type="ECO:0000256" key="9">
    <source>
        <dbReference type="PROSITE-ProRule" id="PRU00492"/>
    </source>
</evidence>
<proteinExistence type="inferred from homology"/>
<evidence type="ECO:0000256" key="10">
    <source>
        <dbReference type="RuleBase" id="RU003410"/>
    </source>
</evidence>
<gene>
    <name evidence="12" type="ORF">CLIB1423_13S00848</name>
</gene>
<comment type="similarity">
    <text evidence="1 10">Belongs to the ribonucleoside diphosphate reductase large chain family.</text>
</comment>
<keyword evidence="5 9" id="KW-0067">ATP-binding</keyword>
<accession>A0A9P0VZC9</accession>
<keyword evidence="6 10" id="KW-0560">Oxidoreductase</keyword>
<keyword evidence="7 10" id="KW-0215">Deoxyribonucleotide synthesis</keyword>
<dbReference type="GO" id="GO:0009263">
    <property type="term" value="P:deoxyribonucleotide biosynthetic process"/>
    <property type="evidence" value="ECO:0007669"/>
    <property type="project" value="UniProtKB-KW"/>
</dbReference>
<dbReference type="InterPro" id="IPR013509">
    <property type="entry name" value="RNR_lsu_N"/>
</dbReference>
<dbReference type="CDD" id="cd01679">
    <property type="entry name" value="RNR_I"/>
    <property type="match status" value="1"/>
</dbReference>
<dbReference type="OrthoDB" id="3000483at2759"/>
<sequence length="889" mass="100918">MTDEEQNTNICMVLKREDDSCGEPFSSEKLLALLTELSFNLDVDRLNLEELASMICKLLPNKITVYELYDLVAESLASRVVFHPDHSILAGRVISRKLQLTLSNIKFSDNVARLNSVSKARDLSLLSEKFCNIVMEHKEFLDSIIDEGRDYEFSFFGIKTLEKSYLLKLEKDNRRSRKLDRYRDLEAKTTKEELFGVVETPQFMFLRVALGIHGEDMASVKETYDLMSQKYFIHASPTLYNAGSDFNFLSSCFLVAMEDDSIDGIYKTLHTTALVSKASGGIGLHVHNIRGNGSYIRSTNGVSSGLIPMLRVFNDTARYVDQGGNKRPGAFAIYLEPWHCDIFEVLNMRKNHGKEELRARDLFFGLWVPDLFMKRVKNDENWSLFSPDEAPGLADCYGDEFETLYLKYEKEGRAMDTVRAQKIWLAIIESQTETGGPYMLYKDSCNSKSNQQNLGVIKSSNLCCEIVEYSSPEETAVCNLGSLALPSFVSLDDKNGTVRVDFQKLHSVTKILTKNLNKVIDVTKYPVPSAELSNKRHRPVAVGVQGLADLFLELRLPFDSDEAKLVNIQVFETIYHAAVEASVELAKLEGKYQTFEGSPASKGLLQFDLWKHEPSSLYTDWDQLKADIQEYGLRNSLLVAPMPTASTSQILGFNECFEPYTSNIYTRRVLSGEYQIVNKYLLRDLIDLGYWNSSIKDKILVDNGSIQGIEGIPEEIKRLYKTVWEISQRTIIDMAADRARFIDQSQSMNIYMKDPTLGKLTSCHFYGWEKGLKTGMYYLRTQAASRAIQFTVNHAKQEGLPKLSPKVISSLKRNKYESVKQVGKRQSYLQDETDRRLKQRNVEPSYYATLSQTPDLDVEGNLEETYDIHDTTPIACDIKDPGNCESCSG</sequence>
<evidence type="ECO:0000256" key="5">
    <source>
        <dbReference type="ARBA" id="ARBA00022840"/>
    </source>
</evidence>
<dbReference type="Proteomes" id="UP000837801">
    <property type="component" value="Unassembled WGS sequence"/>
</dbReference>
<protein>
    <recommendedName>
        <fullName evidence="2 10">Ribonucleoside-diphosphate reductase</fullName>
        <ecNumber evidence="2 10">1.17.4.1</ecNumber>
    </recommendedName>
</protein>
<dbReference type="GO" id="GO:0004748">
    <property type="term" value="F:ribonucleoside-diphosphate reductase activity, thioredoxin disulfide as acceptor"/>
    <property type="evidence" value="ECO:0007669"/>
    <property type="project" value="UniProtKB-EC"/>
</dbReference>
<dbReference type="EMBL" id="CAKXYY010000013">
    <property type="protein sequence ID" value="CAH2353878.1"/>
    <property type="molecule type" value="Genomic_DNA"/>
</dbReference>
<dbReference type="Gene3D" id="3.20.70.20">
    <property type="match status" value="1"/>
</dbReference>
<dbReference type="InterPro" id="IPR000788">
    <property type="entry name" value="RNR_lg_C"/>
</dbReference>
<evidence type="ECO:0000259" key="11">
    <source>
        <dbReference type="PROSITE" id="PS51161"/>
    </source>
</evidence>
<feature type="domain" description="ATP-cone" evidence="11">
    <location>
        <begin position="11"/>
        <end position="104"/>
    </location>
</feature>
<evidence type="ECO:0000313" key="13">
    <source>
        <dbReference type="Proteomes" id="UP000837801"/>
    </source>
</evidence>
<dbReference type="EC" id="1.17.4.1" evidence="2 10"/>